<feature type="non-terminal residue" evidence="1">
    <location>
        <position position="90"/>
    </location>
</feature>
<name>A0AA38L8F7_TAXCH</name>
<dbReference type="AlphaFoldDB" id="A0AA38L8F7"/>
<comment type="caution">
    <text evidence="1">The sequence shown here is derived from an EMBL/GenBank/DDBJ whole genome shotgun (WGS) entry which is preliminary data.</text>
</comment>
<protein>
    <submittedName>
        <fullName evidence="1">Uncharacterized protein</fullName>
    </submittedName>
</protein>
<organism evidence="1 2">
    <name type="scientific">Taxus chinensis</name>
    <name type="common">Chinese yew</name>
    <name type="synonym">Taxus wallichiana var. chinensis</name>
    <dbReference type="NCBI Taxonomy" id="29808"/>
    <lineage>
        <taxon>Eukaryota</taxon>
        <taxon>Viridiplantae</taxon>
        <taxon>Streptophyta</taxon>
        <taxon>Embryophyta</taxon>
        <taxon>Tracheophyta</taxon>
        <taxon>Spermatophyta</taxon>
        <taxon>Pinopsida</taxon>
        <taxon>Pinidae</taxon>
        <taxon>Conifers II</taxon>
        <taxon>Cupressales</taxon>
        <taxon>Taxaceae</taxon>
        <taxon>Taxus</taxon>
    </lineage>
</organism>
<accession>A0AA38L8F7</accession>
<proteinExistence type="predicted"/>
<keyword evidence="2" id="KW-1185">Reference proteome</keyword>
<evidence type="ECO:0000313" key="1">
    <source>
        <dbReference type="EMBL" id="KAH9315336.1"/>
    </source>
</evidence>
<gene>
    <name evidence="1" type="ORF">KI387_023963</name>
</gene>
<reference evidence="1 2" key="1">
    <citation type="journal article" date="2021" name="Nat. Plants">
        <title>The Taxus genome provides insights into paclitaxel biosynthesis.</title>
        <authorList>
            <person name="Xiong X."/>
            <person name="Gou J."/>
            <person name="Liao Q."/>
            <person name="Li Y."/>
            <person name="Zhou Q."/>
            <person name="Bi G."/>
            <person name="Li C."/>
            <person name="Du R."/>
            <person name="Wang X."/>
            <person name="Sun T."/>
            <person name="Guo L."/>
            <person name="Liang H."/>
            <person name="Lu P."/>
            <person name="Wu Y."/>
            <person name="Zhang Z."/>
            <person name="Ro D.K."/>
            <person name="Shang Y."/>
            <person name="Huang S."/>
            <person name="Yan J."/>
        </authorList>
    </citation>
    <scope>NUCLEOTIDE SEQUENCE [LARGE SCALE GENOMIC DNA]</scope>
    <source>
        <strain evidence="1">Ta-2019</strain>
    </source>
</reference>
<dbReference type="Proteomes" id="UP000824469">
    <property type="component" value="Unassembled WGS sequence"/>
</dbReference>
<evidence type="ECO:0000313" key="2">
    <source>
        <dbReference type="Proteomes" id="UP000824469"/>
    </source>
</evidence>
<sequence length="90" mass="10179">MEGVEAERSLLGEEVKAKEGELLMGSPRYDSDDRISDFLFPPMSLPYFCHRGKYIKKHVRCKESTCRYGHVASSIHGQDCLGMGGLRKIE</sequence>
<dbReference type="EMBL" id="JAHRHJ020000005">
    <property type="protein sequence ID" value="KAH9315336.1"/>
    <property type="molecule type" value="Genomic_DNA"/>
</dbReference>